<accession>A0A1G7MAD8</accession>
<evidence type="ECO:0000259" key="2">
    <source>
        <dbReference type="PROSITE" id="PS51352"/>
    </source>
</evidence>
<gene>
    <name evidence="3" type="ORF">SAMN05216464_1217</name>
</gene>
<dbReference type="GO" id="GO:0016209">
    <property type="term" value="F:antioxidant activity"/>
    <property type="evidence" value="ECO:0007669"/>
    <property type="project" value="InterPro"/>
</dbReference>
<dbReference type="SUPFAM" id="SSF52833">
    <property type="entry name" value="Thioredoxin-like"/>
    <property type="match status" value="1"/>
</dbReference>
<evidence type="ECO:0000256" key="1">
    <source>
        <dbReference type="ARBA" id="ARBA00023284"/>
    </source>
</evidence>
<dbReference type="Proteomes" id="UP000199072">
    <property type="component" value="Unassembled WGS sequence"/>
</dbReference>
<name>A0A1G7MAD8_9SPHI</name>
<dbReference type="AlphaFoldDB" id="A0A1G7MAD8"/>
<dbReference type="PANTHER" id="PTHR43110:SF1">
    <property type="entry name" value="THIOL PEROXIDASE"/>
    <property type="match status" value="1"/>
</dbReference>
<dbReference type="GO" id="GO:0016491">
    <property type="term" value="F:oxidoreductase activity"/>
    <property type="evidence" value="ECO:0007669"/>
    <property type="project" value="InterPro"/>
</dbReference>
<dbReference type="PROSITE" id="PS51352">
    <property type="entry name" value="THIOREDOXIN_2"/>
    <property type="match status" value="1"/>
</dbReference>
<sequence length="169" mass="18608">MFHKMSSFASTKTHNIMSLQVGQAAPQFTLVSSALKSVALSDFKGRKVVIHFFPLAFTGVCTTQLCTMRDSFGYYDGLNATILGISVDSPFTLAKFKEENNYQFDLLSDFNKEVSAAYGALYQEFVMGLKGVSKRAAFVIDEEQNVIYAEVLENAGELPDFAAIAEVVK</sequence>
<dbReference type="EMBL" id="FNAI01000021">
    <property type="protein sequence ID" value="SDF58695.1"/>
    <property type="molecule type" value="Genomic_DNA"/>
</dbReference>
<dbReference type="PANTHER" id="PTHR43110">
    <property type="entry name" value="THIOL PEROXIDASE"/>
    <property type="match status" value="1"/>
</dbReference>
<organism evidence="3 4">
    <name type="scientific">Mucilaginibacter pineti</name>
    <dbReference type="NCBI Taxonomy" id="1391627"/>
    <lineage>
        <taxon>Bacteria</taxon>
        <taxon>Pseudomonadati</taxon>
        <taxon>Bacteroidota</taxon>
        <taxon>Sphingobacteriia</taxon>
        <taxon>Sphingobacteriales</taxon>
        <taxon>Sphingobacteriaceae</taxon>
        <taxon>Mucilaginibacter</taxon>
    </lineage>
</organism>
<evidence type="ECO:0000313" key="3">
    <source>
        <dbReference type="EMBL" id="SDF58695.1"/>
    </source>
</evidence>
<dbReference type="InterPro" id="IPR036249">
    <property type="entry name" value="Thioredoxin-like_sf"/>
</dbReference>
<keyword evidence="1" id="KW-0676">Redox-active center</keyword>
<reference evidence="3 4" key="1">
    <citation type="submission" date="2016-10" db="EMBL/GenBank/DDBJ databases">
        <authorList>
            <person name="de Groot N.N."/>
        </authorList>
    </citation>
    <scope>NUCLEOTIDE SEQUENCE [LARGE SCALE GENOMIC DNA]</scope>
    <source>
        <strain evidence="3 4">47C3B</strain>
    </source>
</reference>
<evidence type="ECO:0000313" key="4">
    <source>
        <dbReference type="Proteomes" id="UP000199072"/>
    </source>
</evidence>
<dbReference type="STRING" id="1391627.SAMN05216464_1217"/>
<feature type="domain" description="Thioredoxin" evidence="2">
    <location>
        <begin position="19"/>
        <end position="169"/>
    </location>
</feature>
<dbReference type="Pfam" id="PF00578">
    <property type="entry name" value="AhpC-TSA"/>
    <property type="match status" value="1"/>
</dbReference>
<dbReference type="Gene3D" id="3.40.30.10">
    <property type="entry name" value="Glutaredoxin"/>
    <property type="match status" value="1"/>
</dbReference>
<dbReference type="InterPro" id="IPR000866">
    <property type="entry name" value="AhpC/TSA"/>
</dbReference>
<dbReference type="InterPro" id="IPR050455">
    <property type="entry name" value="Tpx_Peroxidase_subfamily"/>
</dbReference>
<dbReference type="InterPro" id="IPR013766">
    <property type="entry name" value="Thioredoxin_domain"/>
</dbReference>
<keyword evidence="4" id="KW-1185">Reference proteome</keyword>
<proteinExistence type="predicted"/>
<protein>
    <submittedName>
        <fullName evidence="3">Peroxiredoxin</fullName>
    </submittedName>
</protein>